<name>A0A7K3WDP5_9ACTN</name>
<feature type="transmembrane region" description="Helical" evidence="2">
    <location>
        <begin position="48"/>
        <end position="66"/>
    </location>
</feature>
<reference evidence="3 4" key="1">
    <citation type="submission" date="2020-02" db="EMBL/GenBank/DDBJ databases">
        <title>The whole genome sequence of CPCC 205119.</title>
        <authorList>
            <person name="Jiang Z."/>
        </authorList>
    </citation>
    <scope>NUCLEOTIDE SEQUENCE [LARGE SCALE GENOMIC DNA]</scope>
    <source>
        <strain evidence="3 4">CPCC 205119</strain>
    </source>
</reference>
<sequence length="119" mass="12488">MSQQRDADRDQAAPAPGAQPRTGSDSGATQVEVPIDPHAKVPLPVGRLLLDLAVFALSVGLGIVFWHSGRTIAYALVLFLFAALALTDVVIVIRRVSRGEPTVIPDDGPTLLDDSAPAP</sequence>
<comment type="caution">
    <text evidence="3">The sequence shown here is derived from an EMBL/GenBank/DDBJ whole genome shotgun (WGS) entry which is preliminary data.</text>
</comment>
<gene>
    <name evidence="3" type="ORF">G1H19_08515</name>
</gene>
<evidence type="ECO:0000313" key="4">
    <source>
        <dbReference type="Proteomes" id="UP000470470"/>
    </source>
</evidence>
<feature type="region of interest" description="Disordered" evidence="1">
    <location>
        <begin position="1"/>
        <end position="33"/>
    </location>
</feature>
<dbReference type="RefSeq" id="WP_152729907.1">
    <property type="nucleotide sequence ID" value="NZ_JAABOZ010000002.1"/>
</dbReference>
<dbReference type="Proteomes" id="UP000470470">
    <property type="component" value="Unassembled WGS sequence"/>
</dbReference>
<dbReference type="EMBL" id="JAAGWK010000010">
    <property type="protein sequence ID" value="NEL54039.1"/>
    <property type="molecule type" value="Genomic_DNA"/>
</dbReference>
<evidence type="ECO:0000256" key="2">
    <source>
        <dbReference type="SAM" id="Phobius"/>
    </source>
</evidence>
<accession>A0A7K3WDP5</accession>
<keyword evidence="4" id="KW-1185">Reference proteome</keyword>
<feature type="region of interest" description="Disordered" evidence="1">
    <location>
        <begin position="100"/>
        <end position="119"/>
    </location>
</feature>
<keyword evidence="2" id="KW-0472">Membrane</keyword>
<keyword evidence="2" id="KW-0812">Transmembrane</keyword>
<feature type="compositionally biased region" description="Basic and acidic residues" evidence="1">
    <location>
        <begin position="1"/>
        <end position="11"/>
    </location>
</feature>
<dbReference type="AlphaFoldDB" id="A0A7K3WDP5"/>
<keyword evidence="2" id="KW-1133">Transmembrane helix</keyword>
<evidence type="ECO:0000256" key="1">
    <source>
        <dbReference type="SAM" id="MobiDB-lite"/>
    </source>
</evidence>
<organism evidence="3 4">
    <name type="scientific">Goekera deserti</name>
    <dbReference type="NCBI Taxonomy" id="2497753"/>
    <lineage>
        <taxon>Bacteria</taxon>
        <taxon>Bacillati</taxon>
        <taxon>Actinomycetota</taxon>
        <taxon>Actinomycetes</taxon>
        <taxon>Geodermatophilales</taxon>
        <taxon>Geodermatophilaceae</taxon>
        <taxon>Goekera</taxon>
    </lineage>
</organism>
<evidence type="ECO:0000313" key="3">
    <source>
        <dbReference type="EMBL" id="NEL54039.1"/>
    </source>
</evidence>
<feature type="transmembrane region" description="Helical" evidence="2">
    <location>
        <begin position="72"/>
        <end position="93"/>
    </location>
</feature>
<protein>
    <submittedName>
        <fullName evidence="3">Uncharacterized protein</fullName>
    </submittedName>
</protein>
<feature type="compositionally biased region" description="Low complexity" evidence="1">
    <location>
        <begin position="12"/>
        <end position="21"/>
    </location>
</feature>
<proteinExistence type="predicted"/>